<dbReference type="InterPro" id="IPR036388">
    <property type="entry name" value="WH-like_DNA-bd_sf"/>
</dbReference>
<evidence type="ECO:0000313" key="2">
    <source>
        <dbReference type="Proteomes" id="UP001601059"/>
    </source>
</evidence>
<dbReference type="RefSeq" id="WP_389362401.1">
    <property type="nucleotide sequence ID" value="NZ_JBIACK010000009.1"/>
</dbReference>
<sequence>MNEEVYEINSYDQVKALAHKLRRRIFQTLGDGSPRTSQQLAQELDEPRNKVHYHIQELVKVGLLVLVDTKLKGNFEEKYYLPVSNKFIYRLDKEMDPSHFNTSYNIDKELLEEQQEQYLRALKEYYSSKDKEHLKPFLFRLKKDLTKEQKDILKSELEAFLTKWYQLEENDSDTDTVSWEIAINVFPNN</sequence>
<proteinExistence type="predicted"/>
<reference evidence="1 2" key="1">
    <citation type="submission" date="2024-08" db="EMBL/GenBank/DDBJ databases">
        <title>Two novel Cytobacillus novel species.</title>
        <authorList>
            <person name="Liu G."/>
        </authorList>
    </citation>
    <scope>NUCLEOTIDE SEQUENCE [LARGE SCALE GENOMIC DNA]</scope>
    <source>
        <strain evidence="1 2">FJAT-54145</strain>
    </source>
</reference>
<comment type="caution">
    <text evidence="1">The sequence shown here is derived from an EMBL/GenBank/DDBJ whole genome shotgun (WGS) entry which is preliminary data.</text>
</comment>
<dbReference type="EMBL" id="JBIACK010000009">
    <property type="protein sequence ID" value="MFE8702436.1"/>
    <property type="molecule type" value="Genomic_DNA"/>
</dbReference>
<evidence type="ECO:0000313" key="1">
    <source>
        <dbReference type="EMBL" id="MFE8702436.1"/>
    </source>
</evidence>
<dbReference type="SUPFAM" id="SSF46785">
    <property type="entry name" value="Winged helix' DNA-binding domain"/>
    <property type="match status" value="1"/>
</dbReference>
<dbReference type="Gene3D" id="1.10.10.10">
    <property type="entry name" value="Winged helix-like DNA-binding domain superfamily/Winged helix DNA-binding domain"/>
    <property type="match status" value="1"/>
</dbReference>
<dbReference type="InterPro" id="IPR036390">
    <property type="entry name" value="WH_DNA-bd_sf"/>
</dbReference>
<dbReference type="Pfam" id="PF12840">
    <property type="entry name" value="HTH_20"/>
    <property type="match status" value="1"/>
</dbReference>
<accession>A0ABW6KE32</accession>
<protein>
    <submittedName>
        <fullName evidence="1">Winged helix-turn-helix domain-containing protein</fullName>
    </submittedName>
</protein>
<name>A0ABW6KE32_9BACI</name>
<gene>
    <name evidence="1" type="ORF">ACFYKX_17700</name>
</gene>
<organism evidence="1 2">
    <name type="scientific">Cytobacillus spartinae</name>
    <dbReference type="NCBI Taxonomy" id="3299023"/>
    <lineage>
        <taxon>Bacteria</taxon>
        <taxon>Bacillati</taxon>
        <taxon>Bacillota</taxon>
        <taxon>Bacilli</taxon>
        <taxon>Bacillales</taxon>
        <taxon>Bacillaceae</taxon>
        <taxon>Cytobacillus</taxon>
    </lineage>
</organism>
<keyword evidence="2" id="KW-1185">Reference proteome</keyword>
<dbReference type="Proteomes" id="UP001601059">
    <property type="component" value="Unassembled WGS sequence"/>
</dbReference>